<protein>
    <submittedName>
        <fullName evidence="1">Uncharacterized protein</fullName>
    </submittedName>
</protein>
<dbReference type="Proteomes" id="UP000824881">
    <property type="component" value="Unassembled WGS sequence"/>
</dbReference>
<evidence type="ECO:0000313" key="1">
    <source>
        <dbReference type="EMBL" id="KAG9220526.1"/>
    </source>
</evidence>
<accession>A0ACB7IRN9</accession>
<organism evidence="1 2">
    <name type="scientific">Pleurotus cornucopiae</name>
    <name type="common">Cornucopia mushroom</name>
    <dbReference type="NCBI Taxonomy" id="5321"/>
    <lineage>
        <taxon>Eukaryota</taxon>
        <taxon>Fungi</taxon>
        <taxon>Dikarya</taxon>
        <taxon>Basidiomycota</taxon>
        <taxon>Agaricomycotina</taxon>
        <taxon>Agaricomycetes</taxon>
        <taxon>Agaricomycetidae</taxon>
        <taxon>Agaricales</taxon>
        <taxon>Pleurotineae</taxon>
        <taxon>Pleurotaceae</taxon>
        <taxon>Pleurotus</taxon>
    </lineage>
</organism>
<reference evidence="1 2" key="1">
    <citation type="journal article" date="2021" name="Appl. Environ. Microbiol.">
        <title>Genetic linkage and physical mapping for an oyster mushroom Pleurotus cornucopiae and QTL analysis for the trait cap color.</title>
        <authorList>
            <person name="Zhang Y."/>
            <person name="Gao W."/>
            <person name="Sonnenberg A."/>
            <person name="Chen Q."/>
            <person name="Zhang J."/>
            <person name="Huang C."/>
        </authorList>
    </citation>
    <scope>NUCLEOTIDE SEQUENCE [LARGE SCALE GENOMIC DNA]</scope>
    <source>
        <strain evidence="1">CCMSSC00406</strain>
    </source>
</reference>
<sequence>MAPARRRALHEQQNLTVQQSEQVTAHVPQDVVGTQEVEAELFIDPMLGIPLAIYIDKDVQDRDLLVELVTKYGGIVSPGYSSVPYVLVDPLKPSGQNLYRQYVSKKGKIILDARWIQQCINAGQLQTFHTNWGGCKVTGEEMNVPQVPSQLVIPAAGPSNPVLTNGDPVSSQTRRRSRQPAPMMQQQQPQTITHVQPSQTVQHSAPPQAPQELEIPPPVAAVVQPAFGYPIFIAQPRPIHPGQDATAQAWQAQPTMAIPQTHIAPQQTQHMLQRATQQAWEGYDAHTGAAITADPGAYDYRYRDEQWTQPHRNDYYESLFEDDSTYEQPPQPYIEQQPTQSDDASPSQAVETAERPRGRKRTRSQFNAPAAPASTLVTNRNPPARSPTPPTRIIKSTYGGNLFTADDVMYLKKYIDYCQDQGLVLSLREICERIAIKAPHHTFYSWRRYCNKHQIRLGGYVMNQPRVIASSDQQVTGEEQSIDDTAMSIDLEPAPVDLLVQSQEPPPPPLEELPPIDTSQSRNRSPTPPRALFRSTTGKGVAFTDEDINFLVRFMDYRKSQGPLDMVLFWKEVAAKAPHHSRASWMKYWRRHKHELNRTDNDAPLPAPPDKKMRYSREDDILLAKYFAEKPEGTSDKVFQAFGRLVSPPILQFIPHTFSFDAPLSSSLVTLSCMGVVSRCPPPPLRVYVYFLFFTLIHWFL</sequence>
<name>A0ACB7IRN9_PLECO</name>
<proteinExistence type="predicted"/>
<comment type="caution">
    <text evidence="1">The sequence shown here is derived from an EMBL/GenBank/DDBJ whole genome shotgun (WGS) entry which is preliminary data.</text>
</comment>
<keyword evidence="2" id="KW-1185">Reference proteome</keyword>
<dbReference type="EMBL" id="WQMT02000007">
    <property type="protein sequence ID" value="KAG9220526.1"/>
    <property type="molecule type" value="Genomic_DNA"/>
</dbReference>
<gene>
    <name evidence="1" type="ORF">CCMSSC00406_0003982</name>
</gene>
<evidence type="ECO:0000313" key="2">
    <source>
        <dbReference type="Proteomes" id="UP000824881"/>
    </source>
</evidence>